<keyword evidence="1" id="KW-0677">Repeat</keyword>
<evidence type="ECO:0000256" key="2">
    <source>
        <dbReference type="ARBA" id="ARBA00022803"/>
    </source>
</evidence>
<feature type="non-terminal residue" evidence="4">
    <location>
        <position position="1"/>
    </location>
</feature>
<dbReference type="SMART" id="SM00028">
    <property type="entry name" value="TPR"/>
    <property type="match status" value="2"/>
</dbReference>
<dbReference type="Gene3D" id="1.25.40.10">
    <property type="entry name" value="Tetratricopeptide repeat domain"/>
    <property type="match status" value="1"/>
</dbReference>
<dbReference type="InterPro" id="IPR019734">
    <property type="entry name" value="TPR_rpt"/>
</dbReference>
<name>A0A0H5RUW1_9EUKA</name>
<evidence type="ECO:0000256" key="3">
    <source>
        <dbReference type="PROSITE-ProRule" id="PRU00339"/>
    </source>
</evidence>
<accession>A0A0H5RUW1</accession>
<feature type="repeat" description="TPR" evidence="3">
    <location>
        <begin position="48"/>
        <end position="81"/>
    </location>
</feature>
<dbReference type="InterPro" id="IPR011990">
    <property type="entry name" value="TPR-like_helical_dom_sf"/>
</dbReference>
<dbReference type="PANTHER" id="PTHR46423">
    <property type="entry name" value="RNA POLYMERASE II-ASSOCIATED PROTEIN 3"/>
    <property type="match status" value="1"/>
</dbReference>
<dbReference type="InterPro" id="IPR051966">
    <property type="entry name" value="RPAP3"/>
</dbReference>
<protein>
    <submittedName>
        <fullName evidence="4">Uncharacterized protein</fullName>
    </submittedName>
</protein>
<sequence length="127" mass="14076">ADKQVAGRRLYLGESIHHNKILHSFVHLVCANLAQANRFSCRMETRSVLELKELGNKAFRQGDYSAAIEAYSKALESATDDENVLIRLSCLLNRCQCHLKRNDGALALADAESALALDSGSIKGRYR</sequence>
<reference evidence="4" key="1">
    <citation type="submission" date="2015-04" db="EMBL/GenBank/DDBJ databases">
        <title>The genome sequence of the plant pathogenic Rhizarian Plasmodiophora brassicae reveals insights in its biotrophic life cycle and the origin of chitin synthesis.</title>
        <authorList>
            <person name="Schwelm A."/>
            <person name="Fogelqvist J."/>
            <person name="Knaust A."/>
            <person name="Julke S."/>
            <person name="Lilja T."/>
            <person name="Dhandapani V."/>
            <person name="Bonilla-Rosso G."/>
            <person name="Karlsson M."/>
            <person name="Shevchenko A."/>
            <person name="Choi S.R."/>
            <person name="Kim H.G."/>
            <person name="Park J.Y."/>
            <person name="Lim Y.P."/>
            <person name="Ludwig-Muller J."/>
            <person name="Dixelius C."/>
        </authorList>
    </citation>
    <scope>NUCLEOTIDE SEQUENCE</scope>
    <source>
        <tissue evidence="4">Potato root galls</tissue>
    </source>
</reference>
<feature type="non-terminal residue" evidence="4">
    <location>
        <position position="127"/>
    </location>
</feature>
<dbReference type="GO" id="GO:0101031">
    <property type="term" value="C:protein folding chaperone complex"/>
    <property type="evidence" value="ECO:0007669"/>
    <property type="project" value="TreeGrafter"/>
</dbReference>
<organism evidence="4">
    <name type="scientific">Spongospora subterranea</name>
    <dbReference type="NCBI Taxonomy" id="70186"/>
    <lineage>
        <taxon>Eukaryota</taxon>
        <taxon>Sar</taxon>
        <taxon>Rhizaria</taxon>
        <taxon>Endomyxa</taxon>
        <taxon>Phytomyxea</taxon>
        <taxon>Plasmodiophorida</taxon>
        <taxon>Plasmodiophoridae</taxon>
        <taxon>Spongospora</taxon>
    </lineage>
</organism>
<dbReference type="InterPro" id="IPR013105">
    <property type="entry name" value="TPR_2"/>
</dbReference>
<dbReference type="PANTHER" id="PTHR46423:SF1">
    <property type="entry name" value="RNA POLYMERASE II-ASSOCIATED PROTEIN 3"/>
    <property type="match status" value="1"/>
</dbReference>
<dbReference type="EMBL" id="HACM01012097">
    <property type="protein sequence ID" value="CRZ12539.1"/>
    <property type="molecule type" value="Transcribed_RNA"/>
</dbReference>
<dbReference type="AlphaFoldDB" id="A0A0H5RUW1"/>
<dbReference type="SUPFAM" id="SSF48452">
    <property type="entry name" value="TPR-like"/>
    <property type="match status" value="1"/>
</dbReference>
<dbReference type="PROSITE" id="PS50005">
    <property type="entry name" value="TPR"/>
    <property type="match status" value="1"/>
</dbReference>
<evidence type="ECO:0000313" key="4">
    <source>
        <dbReference type="EMBL" id="CRZ12539.1"/>
    </source>
</evidence>
<dbReference type="Pfam" id="PF07719">
    <property type="entry name" value="TPR_2"/>
    <property type="match status" value="1"/>
</dbReference>
<evidence type="ECO:0000256" key="1">
    <source>
        <dbReference type="ARBA" id="ARBA00022737"/>
    </source>
</evidence>
<keyword evidence="2 3" id="KW-0802">TPR repeat</keyword>
<proteinExistence type="predicted"/>